<dbReference type="Proteomes" id="UP000784294">
    <property type="component" value="Unassembled WGS sequence"/>
</dbReference>
<keyword evidence="2" id="KW-1185">Reference proteome</keyword>
<evidence type="ECO:0008006" key="3">
    <source>
        <dbReference type="Google" id="ProtNLM"/>
    </source>
</evidence>
<protein>
    <recommendedName>
        <fullName evidence="3">PDZ domain-containing protein</fullName>
    </recommendedName>
</protein>
<evidence type="ECO:0000313" key="2">
    <source>
        <dbReference type="Proteomes" id="UP000784294"/>
    </source>
</evidence>
<organism evidence="1 2">
    <name type="scientific">Protopolystoma xenopodis</name>
    <dbReference type="NCBI Taxonomy" id="117903"/>
    <lineage>
        <taxon>Eukaryota</taxon>
        <taxon>Metazoa</taxon>
        <taxon>Spiralia</taxon>
        <taxon>Lophotrochozoa</taxon>
        <taxon>Platyhelminthes</taxon>
        <taxon>Monogenea</taxon>
        <taxon>Polyopisthocotylea</taxon>
        <taxon>Polystomatidea</taxon>
        <taxon>Polystomatidae</taxon>
        <taxon>Protopolystoma</taxon>
    </lineage>
</organism>
<dbReference type="EMBL" id="CAAALY010010370">
    <property type="protein sequence ID" value="VEL10945.1"/>
    <property type="molecule type" value="Genomic_DNA"/>
</dbReference>
<evidence type="ECO:0000313" key="1">
    <source>
        <dbReference type="EMBL" id="VEL10945.1"/>
    </source>
</evidence>
<comment type="caution">
    <text evidence="1">The sequence shown here is derived from an EMBL/GenBank/DDBJ whole genome shotgun (WGS) entry which is preliminary data.</text>
</comment>
<dbReference type="SUPFAM" id="SSF50156">
    <property type="entry name" value="PDZ domain-like"/>
    <property type="match status" value="1"/>
</dbReference>
<dbReference type="InterPro" id="IPR036034">
    <property type="entry name" value="PDZ_sf"/>
</dbReference>
<proteinExistence type="predicted"/>
<accession>A0A3S5CD03</accession>
<name>A0A3S5CD03_9PLAT</name>
<sequence>MSSAGNAVSSRDLVMPASCLQDDGRCSHHQNAPTLHDHKREVDSDSILKAPYLSDEQLLKSCLIPSDNFHGSNKSYQSQIFQQCVAEQAHPPIGSDPASDIFVQFTLPPSKLNISDIQLSGGSKTGLFISHVANRASLRGLQVGDQILEACFLHRKLGYARSV</sequence>
<reference evidence="1" key="1">
    <citation type="submission" date="2018-11" db="EMBL/GenBank/DDBJ databases">
        <authorList>
            <consortium name="Pathogen Informatics"/>
        </authorList>
    </citation>
    <scope>NUCLEOTIDE SEQUENCE</scope>
</reference>
<gene>
    <name evidence="1" type="ORF">PXEA_LOCUS4385</name>
</gene>
<dbReference type="AlphaFoldDB" id="A0A3S5CD03"/>